<dbReference type="EMBL" id="JAGSXH010000060">
    <property type="protein sequence ID" value="MBS2964778.1"/>
    <property type="molecule type" value="Genomic_DNA"/>
</dbReference>
<dbReference type="SUPFAM" id="SSF52540">
    <property type="entry name" value="P-loop containing nucleoside triphosphate hydrolases"/>
    <property type="match status" value="1"/>
</dbReference>
<dbReference type="InterPro" id="IPR027417">
    <property type="entry name" value="P-loop_NTPase"/>
</dbReference>
<dbReference type="InterPro" id="IPR008868">
    <property type="entry name" value="TniB"/>
</dbReference>
<accession>A0A8J8BD14</accession>
<reference evidence="1" key="1">
    <citation type="submission" date="2021-04" db="EMBL/GenBank/DDBJ databases">
        <title>Genome based classification of Actinospica acidithermotolerans sp. nov., an actinobacterium isolated from an Indonesian hot spring.</title>
        <authorList>
            <person name="Kusuma A.B."/>
            <person name="Putra K.E."/>
            <person name="Nafisah S."/>
            <person name="Loh J."/>
            <person name="Nouioui I."/>
            <person name="Goodfellow M."/>
        </authorList>
    </citation>
    <scope>NUCLEOTIDE SEQUENCE</scope>
    <source>
        <strain evidence="1">DSM 45618</strain>
    </source>
</reference>
<evidence type="ECO:0000313" key="2">
    <source>
        <dbReference type="Proteomes" id="UP000677913"/>
    </source>
</evidence>
<dbReference type="AlphaFoldDB" id="A0A8J8BD14"/>
<dbReference type="RefSeq" id="WP_211469140.1">
    <property type="nucleotide sequence ID" value="NZ_JAGSXH010000060.1"/>
</dbReference>
<dbReference type="GO" id="GO:0005524">
    <property type="term" value="F:ATP binding"/>
    <property type="evidence" value="ECO:0007669"/>
    <property type="project" value="UniProtKB-KW"/>
</dbReference>
<evidence type="ECO:0000313" key="1">
    <source>
        <dbReference type="EMBL" id="MBS2964778.1"/>
    </source>
</evidence>
<dbReference type="Pfam" id="PF05621">
    <property type="entry name" value="TniB"/>
    <property type="match status" value="1"/>
</dbReference>
<name>A0A8J8BD14_9ACTN</name>
<gene>
    <name evidence="1" type="ORF">KGA66_17095</name>
</gene>
<proteinExistence type="predicted"/>
<sequence length="375" mass="42278">MSRPKPDTAVPEDPAWKSLRLDELTLTRKEGFAAFAEAPDYPRPPDMTMVELKALGPAAKEEHDLARRRFLANLRPIKTVQADGLIADLTDVLEAGLDQPNWEAKGMAAVDAFPGLGKTTVGLSFAKRVHNDLIRQHGRFTAAGHERWPVIRVGMMGDTTVKDFNWAMLEFFAHSGRNSGTANSFLSRALDCAVSCESRLLLVDDLQFLRFRSIRGTELANQFKTIANEFPLMILFIGYDLRKKGLYEDPQLERRITPLELAPFTIKNEAGRMQWRSFLLSLEQRVVLADKYPGMLADDLSDHLYARCSGHIGSLMTLVKRACLRAIRTGEERLTPDLLTHVKPDRAAREQQAQWEELLASGMKTSRPRNHRKQG</sequence>
<organism evidence="1 2">
    <name type="scientific">Actinocrinis puniceicyclus</name>
    <dbReference type="NCBI Taxonomy" id="977794"/>
    <lineage>
        <taxon>Bacteria</taxon>
        <taxon>Bacillati</taxon>
        <taxon>Actinomycetota</taxon>
        <taxon>Actinomycetes</taxon>
        <taxon>Catenulisporales</taxon>
        <taxon>Actinospicaceae</taxon>
        <taxon>Actinocrinis</taxon>
    </lineage>
</organism>
<keyword evidence="2" id="KW-1185">Reference proteome</keyword>
<protein>
    <submittedName>
        <fullName evidence="1">ATP-binding protein</fullName>
    </submittedName>
</protein>
<comment type="caution">
    <text evidence="1">The sequence shown here is derived from an EMBL/GenBank/DDBJ whole genome shotgun (WGS) entry which is preliminary data.</text>
</comment>
<keyword evidence="1" id="KW-0067">ATP-binding</keyword>
<keyword evidence="1" id="KW-0547">Nucleotide-binding</keyword>
<dbReference type="Proteomes" id="UP000677913">
    <property type="component" value="Unassembled WGS sequence"/>
</dbReference>